<reference evidence="10 11" key="1">
    <citation type="submission" date="2018-05" db="EMBL/GenBank/DDBJ databases">
        <title>Amnibacterium sp. M8JJ-5, whole genome shotgun sequence.</title>
        <authorList>
            <person name="Tuo L."/>
        </authorList>
    </citation>
    <scope>NUCLEOTIDE SEQUENCE [LARGE SCALE GENOMIC DNA]</scope>
    <source>
        <strain evidence="10 11">M8JJ-5</strain>
    </source>
</reference>
<dbReference type="InterPro" id="IPR003439">
    <property type="entry name" value="ABC_transporter-like_ATP-bd"/>
</dbReference>
<name>A0A2V1HV70_9MICO</name>
<dbReference type="Pfam" id="PF08530">
    <property type="entry name" value="PepX_C"/>
    <property type="match status" value="1"/>
</dbReference>
<evidence type="ECO:0000256" key="1">
    <source>
        <dbReference type="ARBA" id="ARBA00005417"/>
    </source>
</evidence>
<feature type="transmembrane region" description="Helical" evidence="7">
    <location>
        <begin position="580"/>
        <end position="602"/>
    </location>
</feature>
<keyword evidence="7" id="KW-0472">Membrane</keyword>
<keyword evidence="7" id="KW-1133">Transmembrane helix</keyword>
<dbReference type="Proteomes" id="UP000244893">
    <property type="component" value="Unassembled WGS sequence"/>
</dbReference>
<keyword evidence="5" id="KW-0067">ATP-binding</keyword>
<feature type="chain" id="PRO_5016090870" description="ABC transporter domain-containing protein" evidence="8">
    <location>
        <begin position="18"/>
        <end position="928"/>
    </location>
</feature>
<evidence type="ECO:0000256" key="7">
    <source>
        <dbReference type="SAM" id="Phobius"/>
    </source>
</evidence>
<dbReference type="PRINTS" id="PR00111">
    <property type="entry name" value="ABHYDROLASE"/>
</dbReference>
<keyword evidence="4" id="KW-0378">Hydrolase</keyword>
<keyword evidence="11" id="KW-1185">Reference proteome</keyword>
<dbReference type="SUPFAM" id="SSF53474">
    <property type="entry name" value="alpha/beta-Hydrolases"/>
    <property type="match status" value="1"/>
</dbReference>
<keyword evidence="3" id="KW-0547">Nucleotide-binding</keyword>
<comment type="caution">
    <text evidence="10">The sequence shown here is derived from an EMBL/GenBank/DDBJ whole genome shotgun (WGS) entry which is preliminary data.</text>
</comment>
<dbReference type="SMART" id="SM00382">
    <property type="entry name" value="AAA"/>
    <property type="match status" value="1"/>
</dbReference>
<dbReference type="InterPro" id="IPR000383">
    <property type="entry name" value="Xaa-Pro-like_dom"/>
</dbReference>
<dbReference type="InterPro" id="IPR017871">
    <property type="entry name" value="ABC_transporter-like_CS"/>
</dbReference>
<dbReference type="AlphaFoldDB" id="A0A2V1HV70"/>
<comment type="similarity">
    <text evidence="1">Belongs to the ABC transporter superfamily.</text>
</comment>
<evidence type="ECO:0000256" key="4">
    <source>
        <dbReference type="ARBA" id="ARBA00022801"/>
    </source>
</evidence>
<dbReference type="PROSITE" id="PS00211">
    <property type="entry name" value="ABC_TRANSPORTER_1"/>
    <property type="match status" value="1"/>
</dbReference>
<dbReference type="InterPro" id="IPR029058">
    <property type="entry name" value="AB_hydrolase_fold"/>
</dbReference>
<feature type="domain" description="ABC transporter" evidence="9">
    <location>
        <begin position="628"/>
        <end position="856"/>
    </location>
</feature>
<organism evidence="10 11">
    <name type="scientific">Amnibacterium flavum</name>
    <dbReference type="NCBI Taxonomy" id="2173173"/>
    <lineage>
        <taxon>Bacteria</taxon>
        <taxon>Bacillati</taxon>
        <taxon>Actinomycetota</taxon>
        <taxon>Actinomycetes</taxon>
        <taxon>Micrococcales</taxon>
        <taxon>Microbacteriaceae</taxon>
        <taxon>Amnibacterium</taxon>
    </lineage>
</organism>
<sequence>MAAVLVGALVPAVSAQAISTATPEPTDSATVPDESAFVEVAAGPGQPGTIEIDTSTYLPDVTPAPAVLLAHGFGGSKLDLAAQAVHLRDLGYVVLTYTARGFGESGGLISLDSLDYEVADARALVDVLAERDDVIRDGADPEVAVAGGSYGGALALMLGATDPRIDTVVAAITWNDLASALVPNAVRPDAASAEGDTPAPLETDQPGVFKQAWASQLFGAGASPDSACGRFTPELCELYSGLIAGYPLDDGALALLDRSSPASVLDEMTAPTLLLQGTQDSLFGLDQADANARQIDSAGADVKVVWFEGGHDAGGQASGAGESTEETTDAWLAEHLPVDGGSAADDAAGSTFVYSVPSNSTRSAETQEAPSYPGLSGADGVVSTDVPIGGVPTTIANPPGGLPAVITSLPGLGSLLGGLGAAALSAPQPGQTAAFVSAELTDPVTLVGSPSVTVRVSRGSDTVDSDVPTGGAPADSGAVLFVALYTVDGDNRRLVGGTVAPVRIADLAADGTPVSVDVALPASAATFTAGTRLAVSVGTTDALYRSEPAAARYTVDATGVIALPTVPTATTTDAKGVAPAGTLLGIAGVLVIAALLGLVALVRGRRRARIPASSPAIADPAAPDAPPLVLRGLVKNFRNGQRAVDDLSFTVRKGQVLGLLGPNGAGKTTTLRMAVGLLRPDAGTSEIFGETVRTGAAVLTRVGTFIEGPGFLPHLSGRRNLELFWAASGRALSEARMDEALMIADLGPAISRKVRGYSQGMRQRLAIAQAMLGMPELLILDEPTNGLDPPQIHALRGVLRRYAESGRTVIVSSHLLGEVEQTCTDVVVMARGRLIAAGTVAELAGEAGEVTFEVTDGEAALAVVSSLEVEDARLTAATTLRVAPGSVDTESIVAALVAAGVGVRSVVRGRHLEETFLDLVDPGSTVRR</sequence>
<dbReference type="SMART" id="SM00939">
    <property type="entry name" value="PepX_C"/>
    <property type="match status" value="1"/>
</dbReference>
<dbReference type="PANTHER" id="PTHR43335">
    <property type="entry name" value="ABC TRANSPORTER, ATP-BINDING PROTEIN"/>
    <property type="match status" value="1"/>
</dbReference>
<feature type="signal peptide" evidence="8">
    <location>
        <begin position="1"/>
        <end position="17"/>
    </location>
</feature>
<accession>A0A2V1HV70</accession>
<dbReference type="InterPro" id="IPR008979">
    <property type="entry name" value="Galactose-bd-like_sf"/>
</dbReference>
<dbReference type="InterPro" id="IPR003593">
    <property type="entry name" value="AAA+_ATPase"/>
</dbReference>
<feature type="region of interest" description="Disordered" evidence="6">
    <location>
        <begin position="359"/>
        <end position="378"/>
    </location>
</feature>
<dbReference type="InterPro" id="IPR027417">
    <property type="entry name" value="P-loop_NTPase"/>
</dbReference>
<dbReference type="PANTHER" id="PTHR43335:SF4">
    <property type="entry name" value="ABC TRANSPORTER, ATP-BINDING PROTEIN"/>
    <property type="match status" value="1"/>
</dbReference>
<keyword evidence="2" id="KW-0813">Transport</keyword>
<dbReference type="InterPro" id="IPR013736">
    <property type="entry name" value="Xaa-Pro_dipept_C"/>
</dbReference>
<evidence type="ECO:0000256" key="5">
    <source>
        <dbReference type="ARBA" id="ARBA00022840"/>
    </source>
</evidence>
<evidence type="ECO:0000256" key="3">
    <source>
        <dbReference type="ARBA" id="ARBA00022741"/>
    </source>
</evidence>
<dbReference type="SUPFAM" id="SSF52540">
    <property type="entry name" value="P-loop containing nucleoside triphosphate hydrolases"/>
    <property type="match status" value="1"/>
</dbReference>
<dbReference type="InterPro" id="IPR000073">
    <property type="entry name" value="AB_hydrolase_1"/>
</dbReference>
<evidence type="ECO:0000256" key="8">
    <source>
        <dbReference type="SAM" id="SignalP"/>
    </source>
</evidence>
<proteinExistence type="inferred from homology"/>
<dbReference type="SUPFAM" id="SSF49785">
    <property type="entry name" value="Galactose-binding domain-like"/>
    <property type="match status" value="1"/>
</dbReference>
<dbReference type="EMBL" id="QEOP01000002">
    <property type="protein sequence ID" value="PVZ94929.1"/>
    <property type="molecule type" value="Genomic_DNA"/>
</dbReference>
<keyword evidence="7" id="KW-0812">Transmembrane</keyword>
<gene>
    <name evidence="10" type="ORF">DDQ50_12805</name>
</gene>
<dbReference type="OrthoDB" id="9804819at2"/>
<dbReference type="Pfam" id="PF02129">
    <property type="entry name" value="Peptidase_S15"/>
    <property type="match status" value="1"/>
</dbReference>
<evidence type="ECO:0000256" key="6">
    <source>
        <dbReference type="SAM" id="MobiDB-lite"/>
    </source>
</evidence>
<dbReference type="GO" id="GO:0016887">
    <property type="term" value="F:ATP hydrolysis activity"/>
    <property type="evidence" value="ECO:0007669"/>
    <property type="project" value="InterPro"/>
</dbReference>
<keyword evidence="8" id="KW-0732">Signal</keyword>
<dbReference type="Gene3D" id="3.40.50.1820">
    <property type="entry name" value="alpha/beta hydrolase"/>
    <property type="match status" value="1"/>
</dbReference>
<evidence type="ECO:0000256" key="2">
    <source>
        <dbReference type="ARBA" id="ARBA00022448"/>
    </source>
</evidence>
<dbReference type="PROSITE" id="PS50893">
    <property type="entry name" value="ABC_TRANSPORTER_2"/>
    <property type="match status" value="1"/>
</dbReference>
<dbReference type="GO" id="GO:0005524">
    <property type="term" value="F:ATP binding"/>
    <property type="evidence" value="ECO:0007669"/>
    <property type="project" value="UniProtKB-KW"/>
</dbReference>
<evidence type="ECO:0000259" key="9">
    <source>
        <dbReference type="PROSITE" id="PS50893"/>
    </source>
</evidence>
<evidence type="ECO:0000313" key="10">
    <source>
        <dbReference type="EMBL" id="PVZ94929.1"/>
    </source>
</evidence>
<dbReference type="GO" id="GO:0008239">
    <property type="term" value="F:dipeptidyl-peptidase activity"/>
    <property type="evidence" value="ECO:0007669"/>
    <property type="project" value="InterPro"/>
</dbReference>
<dbReference type="Pfam" id="PF00005">
    <property type="entry name" value="ABC_tran"/>
    <property type="match status" value="1"/>
</dbReference>
<protein>
    <recommendedName>
        <fullName evidence="9">ABC transporter domain-containing protein</fullName>
    </recommendedName>
</protein>
<evidence type="ECO:0000313" key="11">
    <source>
        <dbReference type="Proteomes" id="UP000244893"/>
    </source>
</evidence>
<feature type="compositionally biased region" description="Polar residues" evidence="6">
    <location>
        <begin position="359"/>
        <end position="369"/>
    </location>
</feature>
<dbReference type="Gene3D" id="3.40.50.300">
    <property type="entry name" value="P-loop containing nucleotide triphosphate hydrolases"/>
    <property type="match status" value="1"/>
</dbReference>
<dbReference type="Gene3D" id="2.60.120.260">
    <property type="entry name" value="Galactose-binding domain-like"/>
    <property type="match status" value="1"/>
</dbReference>